<dbReference type="PANTHER" id="PTHR19446">
    <property type="entry name" value="REVERSE TRANSCRIPTASES"/>
    <property type="match status" value="1"/>
</dbReference>
<dbReference type="OrthoDB" id="3051324at2759"/>
<sequence length="1267" mass="144107">ITFLAQEQEETLTLPHGYKIFAQSRAWLPGNRLPGGGVAAIISDRVKFSICEAISHPDIITIELEKVFIICAYIVPENSYWGNWSVVDPKLRLAEAIDYCCTREKGYVVLGDLNSRTASHQAAHSHLERRSPDLVCSSRGNWLLDICDEYMLHIINGTCLEHSTGERWTSYQPNGNSVVDYAIASEELLPSVDRLLVEKIPGFRDDHASIHLVLGRDILQMTEVQTYNGRSLTDLLGAIDYSSPMEQILHSTIQAALSDTEATTYLYGPTYVTENPVQAYLAAADSVTTQADEPYTVFAVNWGSRGRSLVRKINGTLQRGYIMGLVALVLNTDPTRPLIVYTCASALVTTLVEHAGRISLRGWPGMDGDLLRIVCTLLARRPSTTEFRMFEQNNKAANHEISWVLKTVHDASRVHETVTTMEMLSMEELPEWEVPTMATPIEGQPKIFKNRAFKKTLKRPLAGTDVNAQVNIEPPQDLELDNRLAHRGRAAMRKLMWRNLQKAVNLAAEPKEYWKFLKEKLNRKQRGQAVSMQDLRNVFDARMNPPMDLPEHFDVEKFQLDKNWAANAPQANVDESHNQYFARPVSSEEIDRAKRHLSSHTGSAKGVDGIQYSQIMQIPSDQLAKLFNFCISTRDAPKVWLTTKLVGILKQGKAASDPENYRLIALECCFLKMMTLLVAQRFRDWVKDMNILPEAQNGFREGFRTSNCAFVLRCAIDRARSQNRSLLVTFIDLENAFPSTNLPTLWKKLADAGAKGPLMDWVRMIYECMQYSVTTNSRNQRFTDLFQSLWGILAGDSLSPDLFTFYAADCDPPKQENDVVLFQVVITYLLLADDMAMMEYLREGAMKEKLGYMANIWCRENFLKLNVAKTKFMIFGPLPASLPILMVNGSSIDAVSIFKYVGFYFQSTKRNIFAEHYVKKSNLAAAGNRSFYMLESIFGTLWPKLGVQLYMARVDPHLIHGCEVVLDVDSSSLLLLEKIQLEGLRRILGLGPRCMRAVLFTESGIMPIAYRRVILALRYVAYLWESPIHRLVRIAFEDSKRLLQDNKPCWLGDLTRVLRELPHPVEFAIGDVTNRAEIEKIIKKVEQSCALSLHTEIENSDRVPLLHGRMREGDTPCLHTVVKFRLYLHRVVVPAHRLALTRFICSAHGLAVERLRHTERHQDKIPREFRLCRLCKCSVEDEQHVIFLCDAVSDDLVQRRAALIVLAKQIRPKSRWDLLDGSNGWNLLRLLCRVDEIVPAFAAHVYHTLKEFAQVDMFRHPDFKGLQ</sequence>
<comment type="caution">
    <text evidence="2">The sequence shown here is derived from an EMBL/GenBank/DDBJ whole genome shotgun (WGS) entry which is preliminary data.</text>
</comment>
<accession>A0A409W2D9</accession>
<protein>
    <recommendedName>
        <fullName evidence="1">Reverse transcriptase domain-containing protein</fullName>
    </recommendedName>
</protein>
<name>A0A409W2D9_PSICY</name>
<evidence type="ECO:0000313" key="2">
    <source>
        <dbReference type="EMBL" id="PPQ72667.1"/>
    </source>
</evidence>
<dbReference type="CDD" id="cd01650">
    <property type="entry name" value="RT_nLTR_like"/>
    <property type="match status" value="1"/>
</dbReference>
<evidence type="ECO:0000259" key="1">
    <source>
        <dbReference type="Pfam" id="PF00078"/>
    </source>
</evidence>
<organism evidence="2 3">
    <name type="scientific">Psilocybe cyanescens</name>
    <dbReference type="NCBI Taxonomy" id="93625"/>
    <lineage>
        <taxon>Eukaryota</taxon>
        <taxon>Fungi</taxon>
        <taxon>Dikarya</taxon>
        <taxon>Basidiomycota</taxon>
        <taxon>Agaricomycotina</taxon>
        <taxon>Agaricomycetes</taxon>
        <taxon>Agaricomycetidae</taxon>
        <taxon>Agaricales</taxon>
        <taxon>Agaricineae</taxon>
        <taxon>Strophariaceae</taxon>
        <taxon>Psilocybe</taxon>
    </lineage>
</organism>
<feature type="non-terminal residue" evidence="2">
    <location>
        <position position="1"/>
    </location>
</feature>
<dbReference type="InParanoid" id="A0A409W2D9"/>
<dbReference type="GO" id="GO:0003824">
    <property type="term" value="F:catalytic activity"/>
    <property type="evidence" value="ECO:0007669"/>
    <property type="project" value="InterPro"/>
</dbReference>
<gene>
    <name evidence="2" type="ORF">CVT25_007993</name>
</gene>
<dbReference type="EMBL" id="NHYD01003805">
    <property type="protein sequence ID" value="PPQ72667.1"/>
    <property type="molecule type" value="Genomic_DNA"/>
</dbReference>
<dbReference type="STRING" id="93625.A0A409W2D9"/>
<keyword evidence="3" id="KW-1185">Reference proteome</keyword>
<dbReference type="SUPFAM" id="SSF56219">
    <property type="entry name" value="DNase I-like"/>
    <property type="match status" value="1"/>
</dbReference>
<dbReference type="AlphaFoldDB" id="A0A409W2D9"/>
<dbReference type="InterPro" id="IPR036691">
    <property type="entry name" value="Endo/exonu/phosph_ase_sf"/>
</dbReference>
<reference evidence="2 3" key="1">
    <citation type="journal article" date="2018" name="Evol. Lett.">
        <title>Horizontal gene cluster transfer increased hallucinogenic mushroom diversity.</title>
        <authorList>
            <person name="Reynolds H.T."/>
            <person name="Vijayakumar V."/>
            <person name="Gluck-Thaler E."/>
            <person name="Korotkin H.B."/>
            <person name="Matheny P.B."/>
            <person name="Slot J.C."/>
        </authorList>
    </citation>
    <scope>NUCLEOTIDE SEQUENCE [LARGE SCALE GENOMIC DNA]</scope>
    <source>
        <strain evidence="2 3">2631</strain>
    </source>
</reference>
<dbReference type="InterPro" id="IPR000477">
    <property type="entry name" value="RT_dom"/>
</dbReference>
<dbReference type="Gene3D" id="3.60.10.10">
    <property type="entry name" value="Endonuclease/exonuclease/phosphatase"/>
    <property type="match status" value="1"/>
</dbReference>
<evidence type="ECO:0000313" key="3">
    <source>
        <dbReference type="Proteomes" id="UP000283269"/>
    </source>
</evidence>
<dbReference type="Proteomes" id="UP000283269">
    <property type="component" value="Unassembled WGS sequence"/>
</dbReference>
<proteinExistence type="predicted"/>
<feature type="domain" description="Reverse transcriptase" evidence="1">
    <location>
        <begin position="652"/>
        <end position="904"/>
    </location>
</feature>
<dbReference type="Pfam" id="PF00078">
    <property type="entry name" value="RVT_1"/>
    <property type="match status" value="1"/>
</dbReference>